<evidence type="ECO:0000256" key="1">
    <source>
        <dbReference type="ARBA" id="ARBA00004651"/>
    </source>
</evidence>
<reference evidence="8 9" key="1">
    <citation type="submission" date="2019-10" db="EMBL/GenBank/DDBJ databases">
        <title>Lysobacter alkalisoli sp. nov., isolated from saline-alkaline soil.</title>
        <authorList>
            <person name="Sun J.-Q."/>
        </authorList>
    </citation>
    <scope>NUCLEOTIDE SEQUENCE [LARGE SCALE GENOMIC DNA]</scope>
    <source>
        <strain evidence="8 9">KCTC 42381</strain>
    </source>
</reference>
<evidence type="ECO:0000256" key="2">
    <source>
        <dbReference type="ARBA" id="ARBA00022475"/>
    </source>
</evidence>
<dbReference type="InterPro" id="IPR025857">
    <property type="entry name" value="MacB_PCD"/>
</dbReference>
<evidence type="ECO:0000313" key="9">
    <source>
        <dbReference type="Proteomes" id="UP000320431"/>
    </source>
</evidence>
<evidence type="ECO:0000256" key="4">
    <source>
        <dbReference type="ARBA" id="ARBA00022989"/>
    </source>
</evidence>
<evidence type="ECO:0000313" key="8">
    <source>
        <dbReference type="EMBL" id="KAB8191696.1"/>
    </source>
</evidence>
<dbReference type="InterPro" id="IPR003838">
    <property type="entry name" value="ABC3_permease_C"/>
</dbReference>
<dbReference type="Pfam" id="PF12704">
    <property type="entry name" value="MacB_PCD"/>
    <property type="match status" value="1"/>
</dbReference>
<sequence>MLASYLVTGFRALLRQKLHFALNVMGLALGLAATLLVTVYVQRELSFDRYQPNIDSTYRVAQIHVDAGELSDAMIATSLTSLATQQVARQQPEVADLFALFPMTREAGVEVQIDGNKQRIHDVFAATTNIRDFVHLDIVGGDLEVGLEKPGNIAISRAVAMRLFGTSDAVGRTVNYPTGKWTVTAVFDDLRDDTHYNFEALVYANPNREPEQFWGYTYVRLADGADIEAITDRIREGIDARSFQRWQIALMPARDIHIRSDNNDKTVKVCIAMALLLIGIAAFNFINMSTAQASRRAKEVGVRKALGANRVQLVTQFLVESILVALIAALVAALIVQLTLPWFSRLVEIPVESLSFGLLAVDLIVITLVLGVFAGLYPAFFISSFSAKRVLSGDLQTGRTAIVVRKVLLMAQAMFSVCLIIASIVVLMQINHLGNLPVGYAKTQRLEVRGLDPNAIFDPGNAALIDALERIKGVHGATPFDRSLTEGAGSVIDIIYPNSPDTKNAAGFSATGYEFVDTVGLQLVAGRDFSVDHPSDWYRRDDQGNETAAIVITESMARSAGYASAQDAVGKVFRLGIDGRSNPFDVTVVGVVKDVIIGSVKVKTHPIFFICGYSWAPESTLIMHVDGSEPGMLREQVRSTVKQFLGVEDADIRMIEESYGAIYRYERRQAELVLVFSVLAIFLTCVGLFGIAAFTTQQRYREIAIRKVLGATPMSLVNLLTREYLLLVGISSVIAFPLAYWLTSDWLSNFNERITQPPLGYLAATGLIMGVAWLTIASLAFRAARVKPSQALRYG</sequence>
<feature type="domain" description="ABC3 transporter permease C-terminal" evidence="6">
    <location>
        <begin position="272"/>
        <end position="384"/>
    </location>
</feature>
<evidence type="ECO:0000256" key="3">
    <source>
        <dbReference type="ARBA" id="ARBA00022692"/>
    </source>
</evidence>
<comment type="caution">
    <text evidence="8">The sequence shown here is derived from an EMBL/GenBank/DDBJ whole genome shotgun (WGS) entry which is preliminary data.</text>
</comment>
<proteinExistence type="predicted"/>
<accession>A0A508AR16</accession>
<name>A0A508AR16_9GAMM</name>
<dbReference type="RefSeq" id="WP_141481982.1">
    <property type="nucleotide sequence ID" value="NZ_VICD02000122.1"/>
</dbReference>
<evidence type="ECO:0000259" key="7">
    <source>
        <dbReference type="Pfam" id="PF12704"/>
    </source>
</evidence>
<comment type="subcellular location">
    <subcellularLocation>
        <location evidence="1">Cell membrane</location>
        <topology evidence="1">Multi-pass membrane protein</topology>
    </subcellularLocation>
</comment>
<feature type="domain" description="MacB-like periplasmic core" evidence="7">
    <location>
        <begin position="21"/>
        <end position="235"/>
    </location>
</feature>
<dbReference type="Proteomes" id="UP000320431">
    <property type="component" value="Unassembled WGS sequence"/>
</dbReference>
<evidence type="ECO:0000259" key="6">
    <source>
        <dbReference type="Pfam" id="PF02687"/>
    </source>
</evidence>
<gene>
    <name evidence="8" type="ORF">FKV24_007835</name>
</gene>
<dbReference type="AlphaFoldDB" id="A0A508AR16"/>
<keyword evidence="5" id="KW-0472">Membrane</keyword>
<dbReference type="PANTHER" id="PTHR30572">
    <property type="entry name" value="MEMBRANE COMPONENT OF TRANSPORTER-RELATED"/>
    <property type="match status" value="1"/>
</dbReference>
<keyword evidence="3" id="KW-0812">Transmembrane</keyword>
<keyword evidence="4" id="KW-1133">Transmembrane helix</keyword>
<feature type="domain" description="ABC3 transporter permease C-terminal" evidence="6">
    <location>
        <begin position="675"/>
        <end position="787"/>
    </location>
</feature>
<organism evidence="8 9">
    <name type="scientific">Marilutibacter maris</name>
    <dbReference type="NCBI Taxonomy" id="1605891"/>
    <lineage>
        <taxon>Bacteria</taxon>
        <taxon>Pseudomonadati</taxon>
        <taxon>Pseudomonadota</taxon>
        <taxon>Gammaproteobacteria</taxon>
        <taxon>Lysobacterales</taxon>
        <taxon>Lysobacteraceae</taxon>
        <taxon>Marilutibacter</taxon>
    </lineage>
</organism>
<dbReference type="GO" id="GO:0022857">
    <property type="term" value="F:transmembrane transporter activity"/>
    <property type="evidence" value="ECO:0007669"/>
    <property type="project" value="TreeGrafter"/>
</dbReference>
<protein>
    <submittedName>
        <fullName evidence="8">FtsX-like permease family protein</fullName>
    </submittedName>
</protein>
<dbReference type="InterPro" id="IPR050250">
    <property type="entry name" value="Macrolide_Exporter_MacB"/>
</dbReference>
<dbReference type="EMBL" id="VICD02000122">
    <property type="protein sequence ID" value="KAB8191696.1"/>
    <property type="molecule type" value="Genomic_DNA"/>
</dbReference>
<evidence type="ECO:0000256" key="5">
    <source>
        <dbReference type="ARBA" id="ARBA00023136"/>
    </source>
</evidence>
<dbReference type="PANTHER" id="PTHR30572:SF18">
    <property type="entry name" value="ABC-TYPE MACROLIDE FAMILY EXPORT SYSTEM PERMEASE COMPONENT 2"/>
    <property type="match status" value="1"/>
</dbReference>
<dbReference type="GO" id="GO:0005886">
    <property type="term" value="C:plasma membrane"/>
    <property type="evidence" value="ECO:0007669"/>
    <property type="project" value="UniProtKB-SubCell"/>
</dbReference>
<dbReference type="Pfam" id="PF02687">
    <property type="entry name" value="FtsX"/>
    <property type="match status" value="2"/>
</dbReference>
<keyword evidence="2" id="KW-1003">Cell membrane</keyword>